<protein>
    <recommendedName>
        <fullName evidence="4">Separin</fullName>
    </recommendedName>
</protein>
<keyword evidence="3" id="KW-1185">Reference proteome</keyword>
<gene>
    <name evidence="2" type="ORF">Pcinc_022540</name>
</gene>
<comment type="caution">
    <text evidence="2">The sequence shown here is derived from an EMBL/GenBank/DDBJ whole genome shotgun (WGS) entry which is preliminary data.</text>
</comment>
<feature type="compositionally biased region" description="Basic residues" evidence="1">
    <location>
        <begin position="1651"/>
        <end position="1661"/>
    </location>
</feature>
<feature type="compositionally biased region" description="Basic and acidic residues" evidence="1">
    <location>
        <begin position="1640"/>
        <end position="1650"/>
    </location>
</feature>
<accession>A0AAE1FDW8</accession>
<proteinExistence type="predicted"/>
<feature type="compositionally biased region" description="Polar residues" evidence="1">
    <location>
        <begin position="1543"/>
        <end position="1556"/>
    </location>
</feature>
<sequence length="1661" mass="185396">MSNQYKMGNLSRILEKIKNGQLNELPPQVQDLSSIERQHVVRHCSHYVHSNPNLDEPAFTSIMDIVVQCLPLQQKDASEEEPEHLFKSMFFIIVTALKRKDLHCYLVKLLNELEPVARRCEMATGELRSYAKSLYQSLWNASFTLTDPLMTLTLHQFSLQYHLASGASVSIVCSQAFKILLSFQESTKSVENLDTFRIHLRILDSIIQMAQKETDLSDELVLHIHRLVMEFAKVLLRLNECASYRKISKDVITLCEKRTHEQILQALKIGLKLTECAMAYKVGRCEADKMKKMVSTSSSVLKALTKNSSPKVLTLNTIVVRSLLTMLTIFTIQQEEEVEYTLEGTMLTYLLETLLSWCNAPINEEDARKVATILYQHVGSFVKMFETTKDQNKNTDEQTRVLKEALLWGTRTKEFYRSHTRHKEDWQGHYYNLGVYTGNVGVLAFRAGNNEMPSKMLELSVNMLVQYQSIVTQQQQLDNVTSVLTKRVKTWSDALRYSGQFREAGVAAAMAVMWGLLSPHELITIWVKCKRDARKINSDAVQGMTVCETVSEAQRRLPEVSHVPFNKVWALKEEIKSYRSQGCNTSSDELACGERLVQESESVMDRAEGLLTVTVALMESNKSADTALKAITNANKAIQLINIAKSENSGSERELLAQAHFWLYLCQLQHAEMTAPQVVVEDIQKPPASLSTQAIDQGDEVQVDDQCDVRPSALTFTLDTQSDSLTPLHTALDIWRELAKKDVTLEYGDRTCSLVASAAYIYQLSGLLSPTVSCWSTLITLARTHNLNTLLVKGVTELLLVAGELVPESLVTEAEVVVESLQHKSVTTQDSSHSYLITALHSAIALHLLKTGQYQRGAQYLTKAIQSDVIGKQTIGATEVKVIVNLVASHYALLPSHLFNEPLPPAIQPAYLHALLACRQGIALIRSATSAVQDGLVCYHHRVAWLHLTTTAWLGRLSLASAQPRVARAYLKASLSIAHQFTLPLWMAELLEVLASVDLMCDQFEDCRVKVERLISILAVHSTNTASSTFPSITKSSTTTSKFTAPIPCSLEAAKSTKVPKCTNLPDVQMIRVDRGWNEEEEEEWMRDKSTAAPEYKVKSVSFNPSLVVIGNEKRLPILANAHLALSPSTEFREDVSVVVGAVECPEGVVECMLCSTPLLHYLLISTANLLAMVHTYAGRYRPATTCLNRASQMYSLVSDKAYEICSQLRSIIGGEMTDSQPMFVESRLNEVRIRLGKSRAELLAVEGKVEEAVVVTLDTLKMISTLPTQLLFQDLQIILVTQLQGVTLEQMVAQQKAHNTPEHNADTSLDNICVDDAKCPDNFSTPVCTRRPAAPYSTHKSVRHTIHKSTRPALKTKCPATPRSLQKTSQRHLTLPATTQWPETKKGVFSIFSDEDESSVRVNRPVTPSTKTYQKSTSKSSSIRKGTTTVSSTMSSTSVVVVKPKAARSLARKKSHKENDMFEAFNITNSPTDVVLEVPRSSRIKTYNKTCSKIKKDYEDVVEKINTAQSKTSKKKINDLDDTSDSQNITDDPFDVVLEVPVSSQRKTYRNSSRQKGGCNNAEKVPESSTRRIGNGTRRNVDREAAAELSTNTAGSVSTSIQAREMRTRGSRTSKPIKIFDTEPNKTSTKVKPPSFGTESDKSESERSRNRSTRSTRILR</sequence>
<dbReference type="Proteomes" id="UP001286313">
    <property type="component" value="Unassembled WGS sequence"/>
</dbReference>
<evidence type="ECO:0008006" key="4">
    <source>
        <dbReference type="Google" id="ProtNLM"/>
    </source>
</evidence>
<evidence type="ECO:0000256" key="1">
    <source>
        <dbReference type="SAM" id="MobiDB-lite"/>
    </source>
</evidence>
<name>A0AAE1FDW8_PETCI</name>
<feature type="region of interest" description="Disordered" evidence="1">
    <location>
        <begin position="1509"/>
        <end position="1661"/>
    </location>
</feature>
<feature type="compositionally biased region" description="Low complexity" evidence="1">
    <location>
        <begin position="1408"/>
        <end position="1431"/>
    </location>
</feature>
<organism evidence="2 3">
    <name type="scientific">Petrolisthes cinctipes</name>
    <name type="common">Flat porcelain crab</name>
    <dbReference type="NCBI Taxonomy" id="88211"/>
    <lineage>
        <taxon>Eukaryota</taxon>
        <taxon>Metazoa</taxon>
        <taxon>Ecdysozoa</taxon>
        <taxon>Arthropoda</taxon>
        <taxon>Crustacea</taxon>
        <taxon>Multicrustacea</taxon>
        <taxon>Malacostraca</taxon>
        <taxon>Eumalacostraca</taxon>
        <taxon>Eucarida</taxon>
        <taxon>Decapoda</taxon>
        <taxon>Pleocyemata</taxon>
        <taxon>Anomura</taxon>
        <taxon>Galatheoidea</taxon>
        <taxon>Porcellanidae</taxon>
        <taxon>Petrolisthes</taxon>
    </lineage>
</organism>
<feature type="region of interest" description="Disordered" evidence="1">
    <location>
        <begin position="1401"/>
        <end position="1431"/>
    </location>
</feature>
<dbReference type="EMBL" id="JAWQEG010002385">
    <property type="protein sequence ID" value="KAK3872322.1"/>
    <property type="molecule type" value="Genomic_DNA"/>
</dbReference>
<evidence type="ECO:0000313" key="3">
    <source>
        <dbReference type="Proteomes" id="UP001286313"/>
    </source>
</evidence>
<reference evidence="2" key="1">
    <citation type="submission" date="2023-10" db="EMBL/GenBank/DDBJ databases">
        <title>Genome assemblies of two species of porcelain crab, Petrolisthes cinctipes and Petrolisthes manimaculis (Anomura: Porcellanidae).</title>
        <authorList>
            <person name="Angst P."/>
        </authorList>
    </citation>
    <scope>NUCLEOTIDE SEQUENCE</scope>
    <source>
        <strain evidence="2">PB745_01</strain>
        <tissue evidence="2">Gill</tissue>
    </source>
</reference>
<feature type="compositionally biased region" description="Polar residues" evidence="1">
    <location>
        <begin position="1590"/>
        <end position="1603"/>
    </location>
</feature>
<evidence type="ECO:0000313" key="2">
    <source>
        <dbReference type="EMBL" id="KAK3872322.1"/>
    </source>
</evidence>